<dbReference type="PROSITE" id="PS01135">
    <property type="entry name" value="FTSZ_2"/>
    <property type="match status" value="1"/>
</dbReference>
<dbReference type="NCBIfam" id="TIGR00065">
    <property type="entry name" value="ftsZ"/>
    <property type="match status" value="1"/>
</dbReference>
<dbReference type="InterPro" id="IPR003008">
    <property type="entry name" value="Tubulin_FtsZ_GTPase"/>
</dbReference>
<keyword evidence="2 4" id="KW-0547">Nucleotide-binding</keyword>
<dbReference type="InterPro" id="IPR020805">
    <property type="entry name" value="Cell_div_FtsZ_CS"/>
</dbReference>
<dbReference type="SMART" id="SM00865">
    <property type="entry name" value="Tubulin_C"/>
    <property type="match status" value="1"/>
</dbReference>
<dbReference type="PANTHER" id="PTHR30314:SF3">
    <property type="entry name" value="MITOCHONDRIAL DIVISION PROTEIN FSZA"/>
    <property type="match status" value="1"/>
</dbReference>
<feature type="binding site" evidence="4">
    <location>
        <begin position="108"/>
        <end position="110"/>
    </location>
    <ligand>
        <name>GTP</name>
        <dbReference type="ChEBI" id="CHEBI:37565"/>
    </ligand>
</feature>
<comment type="caution">
    <text evidence="9">The sequence shown here is derived from an EMBL/GenBank/DDBJ whole genome shotgun (WGS) entry which is preliminary data.</text>
</comment>
<feature type="binding site" evidence="4">
    <location>
        <position position="139"/>
    </location>
    <ligand>
        <name>GTP</name>
        <dbReference type="ChEBI" id="CHEBI:37565"/>
    </ligand>
</feature>
<dbReference type="GO" id="GO:0051258">
    <property type="term" value="P:protein polymerization"/>
    <property type="evidence" value="ECO:0007669"/>
    <property type="project" value="UniProtKB-UniRule"/>
</dbReference>
<dbReference type="SUPFAM" id="SSF52490">
    <property type="entry name" value="Tubulin nucleotide-binding domain-like"/>
    <property type="match status" value="1"/>
</dbReference>
<name>A0A0T5ZXN6_UNCKA</name>
<comment type="subcellular location">
    <subcellularLocation>
        <location evidence="4">Cytoplasm</location>
    </subcellularLocation>
    <text evidence="4">Assembles at midcell at the inner surface of the cytoplasmic membrane.</text>
</comment>
<dbReference type="PATRIC" id="fig|1576480.3.peg.378"/>
<feature type="binding site" evidence="4">
    <location>
        <position position="187"/>
    </location>
    <ligand>
        <name>GTP</name>
        <dbReference type="ChEBI" id="CHEBI:37565"/>
    </ligand>
</feature>
<dbReference type="GO" id="GO:0000917">
    <property type="term" value="P:division septum assembly"/>
    <property type="evidence" value="ECO:0007669"/>
    <property type="project" value="UniProtKB-KW"/>
</dbReference>
<dbReference type="InterPro" id="IPR045061">
    <property type="entry name" value="FtsZ/CetZ"/>
</dbReference>
<dbReference type="GO" id="GO:0043093">
    <property type="term" value="P:FtsZ-dependent cytokinesis"/>
    <property type="evidence" value="ECO:0007669"/>
    <property type="project" value="UniProtKB-UniRule"/>
</dbReference>
<evidence type="ECO:0000259" key="8">
    <source>
        <dbReference type="SMART" id="SM00865"/>
    </source>
</evidence>
<dbReference type="InterPro" id="IPR000158">
    <property type="entry name" value="Cell_div_FtsZ"/>
</dbReference>
<evidence type="ECO:0000313" key="10">
    <source>
        <dbReference type="Proteomes" id="UP000051297"/>
    </source>
</evidence>
<accession>A0A0T5ZXN6</accession>
<dbReference type="EMBL" id="LDXK01000002">
    <property type="protein sequence ID" value="KRT67560.1"/>
    <property type="molecule type" value="Genomic_DNA"/>
</dbReference>
<feature type="domain" description="Tubulin/FtsZ 2-layer sandwich" evidence="8">
    <location>
        <begin position="207"/>
        <end position="324"/>
    </location>
</feature>
<evidence type="ECO:0000256" key="3">
    <source>
        <dbReference type="ARBA" id="ARBA00023134"/>
    </source>
</evidence>
<keyword evidence="4" id="KW-0963">Cytoplasm</keyword>
<feature type="domain" description="Tubulin/FtsZ GTPase" evidence="7">
    <location>
        <begin position="12"/>
        <end position="205"/>
    </location>
</feature>
<dbReference type="GO" id="GO:0005525">
    <property type="term" value="F:GTP binding"/>
    <property type="evidence" value="ECO:0007669"/>
    <property type="project" value="UniProtKB-UniRule"/>
</dbReference>
<evidence type="ECO:0000256" key="2">
    <source>
        <dbReference type="ARBA" id="ARBA00022741"/>
    </source>
</evidence>
<dbReference type="Pfam" id="PF00091">
    <property type="entry name" value="Tubulin"/>
    <property type="match status" value="1"/>
</dbReference>
<dbReference type="InterPro" id="IPR037103">
    <property type="entry name" value="Tubulin/FtsZ-like_C"/>
</dbReference>
<dbReference type="PRINTS" id="PR00423">
    <property type="entry name" value="CELLDVISFTSZ"/>
</dbReference>
<dbReference type="CDD" id="cd02201">
    <property type="entry name" value="FtsZ_type1"/>
    <property type="match status" value="1"/>
</dbReference>
<gene>
    <name evidence="4" type="primary">ftsZ</name>
    <name evidence="9" type="ORF">XU08_C0002G0119</name>
</gene>
<keyword evidence="4 6" id="KW-0717">Septation</keyword>
<keyword evidence="3 4" id="KW-0342">GTP-binding</keyword>
<dbReference type="GO" id="GO:0032153">
    <property type="term" value="C:cell division site"/>
    <property type="evidence" value="ECO:0007669"/>
    <property type="project" value="UniProtKB-UniRule"/>
</dbReference>
<sequence>MRVKPEIEKVADIKVVGLGGAGGNALNSMVRSQKIVGVEFLAVNTDSQALSTLEVPNKIQIGEKLTRGLGSGGDPEIGQKAAEESVDLIRTRLDGADMVFVTCGMGGGTGTGAAPIIAEISKSIGALTVGVVTKPFGFEGAKRMENAVRGIQALHDKVDALIVVPNQKLLEIVERETSILEAFRLADSILGRAVQGISDLIVIPGLVNVDFADVRAVMTNAGSALMGIGEASGQEKAPTAAKSAVTSPLLEFSVRGATGILMNIVGGPDLSMHEVDEAARVISQEADPNANIIFGASISDEMKDEIRITVIATGFSLSSPETMTGDKDKEEIKQLQEEGDEYDAPAFLRRKRG</sequence>
<dbReference type="SMART" id="SM00864">
    <property type="entry name" value="Tubulin"/>
    <property type="match status" value="1"/>
</dbReference>
<evidence type="ECO:0000256" key="1">
    <source>
        <dbReference type="ARBA" id="ARBA00009690"/>
    </source>
</evidence>
<evidence type="ECO:0000256" key="6">
    <source>
        <dbReference type="RuleBase" id="RU000631"/>
    </source>
</evidence>
<dbReference type="AlphaFoldDB" id="A0A0T5ZXN6"/>
<reference evidence="9 10" key="1">
    <citation type="submission" date="2015-05" db="EMBL/GenBank/DDBJ databases">
        <title>Critical biogeochemical functions in the subsurface are associated with bacteria from new phyla and little studied lineages.</title>
        <authorList>
            <person name="Hug L.A."/>
            <person name="Thomas B.C."/>
            <person name="Sharon I."/>
            <person name="Brown C.T."/>
            <person name="Sharma R."/>
            <person name="Hettich R.L."/>
            <person name="Wilkins M.J."/>
            <person name="Williams K.H."/>
            <person name="Singh A."/>
            <person name="Banfield J.F."/>
        </authorList>
    </citation>
    <scope>NUCLEOTIDE SEQUENCE [LARGE SCALE GENOMIC DNA]</scope>
    <source>
        <strain evidence="9">CSP1-7</strain>
    </source>
</reference>
<dbReference type="SUPFAM" id="SSF55307">
    <property type="entry name" value="Tubulin C-terminal domain-like"/>
    <property type="match status" value="1"/>
</dbReference>
<feature type="binding site" evidence="4">
    <location>
        <begin position="20"/>
        <end position="24"/>
    </location>
    <ligand>
        <name>GTP</name>
        <dbReference type="ChEBI" id="CHEBI:37565"/>
    </ligand>
</feature>
<dbReference type="GO" id="GO:0005737">
    <property type="term" value="C:cytoplasm"/>
    <property type="evidence" value="ECO:0007669"/>
    <property type="project" value="UniProtKB-SubCell"/>
</dbReference>
<keyword evidence="4 6" id="KW-0131">Cell cycle</keyword>
<dbReference type="STRING" id="1576480.XU08_C0002G0119"/>
<dbReference type="FunFam" id="3.40.50.1440:FF:000001">
    <property type="entry name" value="Cell division protein FtsZ"/>
    <property type="match status" value="1"/>
</dbReference>
<dbReference type="HAMAP" id="MF_00909">
    <property type="entry name" value="FtsZ"/>
    <property type="match status" value="1"/>
</dbReference>
<dbReference type="GO" id="GO:0003924">
    <property type="term" value="F:GTPase activity"/>
    <property type="evidence" value="ECO:0007669"/>
    <property type="project" value="UniProtKB-UniRule"/>
</dbReference>
<comment type="similarity">
    <text evidence="1 4 6">Belongs to the FtsZ family.</text>
</comment>
<dbReference type="InterPro" id="IPR008280">
    <property type="entry name" value="Tub_FtsZ_C"/>
</dbReference>
<organism evidence="9 10">
    <name type="scientific">candidate division WWE3 bacterium CSP1-7</name>
    <dbReference type="NCBI Taxonomy" id="1576480"/>
    <lineage>
        <taxon>Bacteria</taxon>
        <taxon>Katanobacteria</taxon>
    </lineage>
</organism>
<evidence type="ECO:0000256" key="5">
    <source>
        <dbReference type="NCBIfam" id="TIGR00065"/>
    </source>
</evidence>
<protein>
    <recommendedName>
        <fullName evidence="4 5">Cell division protein FtsZ</fullName>
    </recommendedName>
</protein>
<dbReference type="Pfam" id="PF12327">
    <property type="entry name" value="FtsZ_C"/>
    <property type="match status" value="1"/>
</dbReference>
<proteinExistence type="inferred from homology"/>
<evidence type="ECO:0000313" key="9">
    <source>
        <dbReference type="EMBL" id="KRT67560.1"/>
    </source>
</evidence>
<dbReference type="PANTHER" id="PTHR30314">
    <property type="entry name" value="CELL DIVISION PROTEIN FTSZ-RELATED"/>
    <property type="match status" value="1"/>
</dbReference>
<dbReference type="Gene3D" id="3.40.50.1440">
    <property type="entry name" value="Tubulin/FtsZ, GTPase domain"/>
    <property type="match status" value="1"/>
</dbReference>
<comment type="subunit">
    <text evidence="4">Homodimer. Polymerizes to form a dynamic ring structure in a strictly GTP-dependent manner. Interacts directly with several other division proteins.</text>
</comment>
<evidence type="ECO:0000259" key="7">
    <source>
        <dbReference type="SMART" id="SM00864"/>
    </source>
</evidence>
<dbReference type="InterPro" id="IPR036525">
    <property type="entry name" value="Tubulin/FtsZ_GTPase_sf"/>
</dbReference>
<dbReference type="Proteomes" id="UP000051297">
    <property type="component" value="Unassembled WGS sequence"/>
</dbReference>
<comment type="function">
    <text evidence="4 6">Essential cell division protein that forms a contractile ring structure (Z ring) at the future cell division site. The regulation of the ring assembly controls the timing and the location of cell division. One of the functions of the FtsZ ring is to recruit other cell division proteins to the septum to produce a new cell wall between the dividing cells. Binds GTP and shows GTPase activity.</text>
</comment>
<dbReference type="Gene3D" id="3.30.1330.20">
    <property type="entry name" value="Tubulin/FtsZ, C-terminal domain"/>
    <property type="match status" value="1"/>
</dbReference>
<dbReference type="PROSITE" id="PS01134">
    <property type="entry name" value="FTSZ_1"/>
    <property type="match status" value="1"/>
</dbReference>
<dbReference type="InterPro" id="IPR024757">
    <property type="entry name" value="FtsZ_C"/>
</dbReference>
<dbReference type="InterPro" id="IPR018316">
    <property type="entry name" value="Tubulin/FtsZ_2-layer-sand-dom"/>
</dbReference>
<keyword evidence="4 6" id="KW-0132">Cell division</keyword>
<feature type="binding site" evidence="4">
    <location>
        <position position="143"/>
    </location>
    <ligand>
        <name>GTP</name>
        <dbReference type="ChEBI" id="CHEBI:37565"/>
    </ligand>
</feature>
<evidence type="ECO:0000256" key="4">
    <source>
        <dbReference type="HAMAP-Rule" id="MF_00909"/>
    </source>
</evidence>